<evidence type="ECO:0000256" key="2">
    <source>
        <dbReference type="SAM" id="Phobius"/>
    </source>
</evidence>
<gene>
    <name evidence="3" type="ORF">GCM10009560_64760</name>
</gene>
<feature type="transmembrane region" description="Helical" evidence="2">
    <location>
        <begin position="37"/>
        <end position="58"/>
    </location>
</feature>
<dbReference type="RefSeq" id="WP_343953975.1">
    <property type="nucleotide sequence ID" value="NZ_BAAAHQ010000041.1"/>
</dbReference>
<feature type="region of interest" description="Disordered" evidence="1">
    <location>
        <begin position="149"/>
        <end position="170"/>
    </location>
</feature>
<evidence type="ECO:0000313" key="3">
    <source>
        <dbReference type="EMBL" id="GAA0947890.1"/>
    </source>
</evidence>
<protein>
    <submittedName>
        <fullName evidence="3">Uncharacterized protein</fullName>
    </submittedName>
</protein>
<keyword evidence="2" id="KW-0812">Transmembrane</keyword>
<evidence type="ECO:0000256" key="1">
    <source>
        <dbReference type="SAM" id="MobiDB-lite"/>
    </source>
</evidence>
<evidence type="ECO:0000313" key="4">
    <source>
        <dbReference type="Proteomes" id="UP001501578"/>
    </source>
</evidence>
<organism evidence="3 4">
    <name type="scientific">Nonomuraea longicatena</name>
    <dbReference type="NCBI Taxonomy" id="83682"/>
    <lineage>
        <taxon>Bacteria</taxon>
        <taxon>Bacillati</taxon>
        <taxon>Actinomycetota</taxon>
        <taxon>Actinomycetes</taxon>
        <taxon>Streptosporangiales</taxon>
        <taxon>Streptosporangiaceae</taxon>
        <taxon>Nonomuraea</taxon>
    </lineage>
</organism>
<reference evidence="3 4" key="1">
    <citation type="journal article" date="2019" name="Int. J. Syst. Evol. Microbiol.">
        <title>The Global Catalogue of Microorganisms (GCM) 10K type strain sequencing project: providing services to taxonomists for standard genome sequencing and annotation.</title>
        <authorList>
            <consortium name="The Broad Institute Genomics Platform"/>
            <consortium name="The Broad Institute Genome Sequencing Center for Infectious Disease"/>
            <person name="Wu L."/>
            <person name="Ma J."/>
        </authorList>
    </citation>
    <scope>NUCLEOTIDE SEQUENCE [LARGE SCALE GENOMIC DNA]</scope>
    <source>
        <strain evidence="3 4">JCM 11136</strain>
    </source>
</reference>
<accession>A0ABN1QV11</accession>
<keyword evidence="4" id="KW-1185">Reference proteome</keyword>
<comment type="caution">
    <text evidence="3">The sequence shown here is derived from an EMBL/GenBank/DDBJ whole genome shotgun (WGS) entry which is preliminary data.</text>
</comment>
<name>A0ABN1QV11_9ACTN</name>
<keyword evidence="2" id="KW-1133">Transmembrane helix</keyword>
<sequence>MDAKDLFDALAREKQPPARVDVGGAVAVGRRTLRRRYAVVAASALAMSVGVTAARLVVPEVPRADTASVVEPVRTSSSATPVKEPSSVGHRAMKKKYSPLGEVVPVPDLPGWIWLAKAPRSGGPVLCATWTTSGGTGCASYPPLTADEFARPQGMSHGRRTPAEVRRMEQGASEKTLRRLIREEARKPDSGRAVYGIAKTGVHQVVAVTEDGRKFRGTVAKGVGTRLWGWAVRYPSRGKAVTLLFMDANGDTLQRVKY</sequence>
<keyword evidence="2" id="KW-0472">Membrane</keyword>
<proteinExistence type="predicted"/>
<dbReference type="Proteomes" id="UP001501578">
    <property type="component" value="Unassembled WGS sequence"/>
</dbReference>
<dbReference type="EMBL" id="BAAAHQ010000041">
    <property type="protein sequence ID" value="GAA0947890.1"/>
    <property type="molecule type" value="Genomic_DNA"/>
</dbReference>